<protein>
    <submittedName>
        <fullName evidence="1">Uncharacterized protein</fullName>
    </submittedName>
</protein>
<gene>
    <name evidence="1" type="ORF">JKF63_04242</name>
</gene>
<reference evidence="1 2" key="1">
    <citation type="submission" date="2021-02" db="EMBL/GenBank/DDBJ databases">
        <title>Porcisia hertigi Genome sequencing and assembly.</title>
        <authorList>
            <person name="Almutairi H."/>
            <person name="Gatherer D."/>
        </authorList>
    </citation>
    <scope>NUCLEOTIDE SEQUENCE [LARGE SCALE GENOMIC DNA]</scope>
    <source>
        <strain evidence="1 2">C119</strain>
    </source>
</reference>
<accession>A0A836INN5</accession>
<name>A0A836INN5_9TRYP</name>
<dbReference type="RefSeq" id="XP_067756418.1">
    <property type="nucleotide sequence ID" value="XM_067900234.1"/>
</dbReference>
<evidence type="ECO:0000313" key="2">
    <source>
        <dbReference type="Proteomes" id="UP000674318"/>
    </source>
</evidence>
<dbReference type="GeneID" id="94290311"/>
<dbReference type="EMBL" id="JAFJZO010000026">
    <property type="protein sequence ID" value="KAG5501971.1"/>
    <property type="molecule type" value="Genomic_DNA"/>
</dbReference>
<dbReference type="KEGG" id="phet:94290311"/>
<dbReference type="Gene3D" id="3.30.450.70">
    <property type="match status" value="1"/>
</dbReference>
<evidence type="ECO:0000313" key="1">
    <source>
        <dbReference type="EMBL" id="KAG5501971.1"/>
    </source>
</evidence>
<proteinExistence type="predicted"/>
<dbReference type="AlphaFoldDB" id="A0A836INN5"/>
<comment type="caution">
    <text evidence="1">The sequence shown here is derived from an EMBL/GenBank/DDBJ whole genome shotgun (WGS) entry which is preliminary data.</text>
</comment>
<organism evidence="1 2">
    <name type="scientific">Porcisia hertigi</name>
    <dbReference type="NCBI Taxonomy" id="2761500"/>
    <lineage>
        <taxon>Eukaryota</taxon>
        <taxon>Discoba</taxon>
        <taxon>Euglenozoa</taxon>
        <taxon>Kinetoplastea</taxon>
        <taxon>Metakinetoplastina</taxon>
        <taxon>Trypanosomatida</taxon>
        <taxon>Trypanosomatidae</taxon>
        <taxon>Leishmaniinae</taxon>
        <taxon>Porcisia</taxon>
    </lineage>
</organism>
<dbReference type="Proteomes" id="UP000674318">
    <property type="component" value="Unassembled WGS sequence"/>
</dbReference>
<sequence length="323" mass="34058">MSLEAWAVAAVAIVDAEGTPLLLRTYTSPKDVLNSPAAPLHAHLYIGPEDVIKLHFALFASLDRCEEMHDTSAPLLPEVSASPSMTLATSGTETLLVATKSGEASLAETRSAVLGTSLATVNTSLTASMVNASAANTARLISSTTDARYLGKLLESYRMRSYGFCSVTGIHTLLVTVGGDAPADAIVPLCRALYECASAALCNPFRTSAQSWCAQEELLGRVPSSAFRGEQAGLATQQLADEAEGKDEGHRHPLCTRSGVARTVVHRPSYPPGAVEWSWPRPAPTSAAALTAEPTLALSRTFNTQIEGLLSSFTVTARSCIIK</sequence>
<dbReference type="OrthoDB" id="246486at2759"/>
<keyword evidence="2" id="KW-1185">Reference proteome</keyword>